<dbReference type="OrthoDB" id="2661079at2759"/>
<gene>
    <name evidence="2" type="ORF">SCLCIDRAFT_128590</name>
</gene>
<dbReference type="EMBL" id="KN822088">
    <property type="protein sequence ID" value="KIM58296.1"/>
    <property type="molecule type" value="Genomic_DNA"/>
</dbReference>
<dbReference type="Proteomes" id="UP000053989">
    <property type="component" value="Unassembled WGS sequence"/>
</dbReference>
<keyword evidence="3" id="KW-1185">Reference proteome</keyword>
<keyword evidence="1" id="KW-1133">Transmembrane helix</keyword>
<reference evidence="3" key="2">
    <citation type="submission" date="2015-01" db="EMBL/GenBank/DDBJ databases">
        <title>Evolutionary Origins and Diversification of the Mycorrhizal Mutualists.</title>
        <authorList>
            <consortium name="DOE Joint Genome Institute"/>
            <consortium name="Mycorrhizal Genomics Consortium"/>
            <person name="Kohler A."/>
            <person name="Kuo A."/>
            <person name="Nagy L.G."/>
            <person name="Floudas D."/>
            <person name="Copeland A."/>
            <person name="Barry K.W."/>
            <person name="Cichocki N."/>
            <person name="Veneault-Fourrey C."/>
            <person name="LaButti K."/>
            <person name="Lindquist E.A."/>
            <person name="Lipzen A."/>
            <person name="Lundell T."/>
            <person name="Morin E."/>
            <person name="Murat C."/>
            <person name="Riley R."/>
            <person name="Ohm R."/>
            <person name="Sun H."/>
            <person name="Tunlid A."/>
            <person name="Henrissat B."/>
            <person name="Grigoriev I.V."/>
            <person name="Hibbett D.S."/>
            <person name="Martin F."/>
        </authorList>
    </citation>
    <scope>NUCLEOTIDE SEQUENCE [LARGE SCALE GENOMIC DNA]</scope>
    <source>
        <strain evidence="3">Foug A</strain>
    </source>
</reference>
<feature type="transmembrane region" description="Helical" evidence="1">
    <location>
        <begin position="7"/>
        <end position="24"/>
    </location>
</feature>
<evidence type="ECO:0008006" key="4">
    <source>
        <dbReference type="Google" id="ProtNLM"/>
    </source>
</evidence>
<evidence type="ECO:0000256" key="1">
    <source>
        <dbReference type="SAM" id="Phobius"/>
    </source>
</evidence>
<keyword evidence="1" id="KW-0472">Membrane</keyword>
<accession>A0A0C3DQM3</accession>
<organism evidence="2 3">
    <name type="scientific">Scleroderma citrinum Foug A</name>
    <dbReference type="NCBI Taxonomy" id="1036808"/>
    <lineage>
        <taxon>Eukaryota</taxon>
        <taxon>Fungi</taxon>
        <taxon>Dikarya</taxon>
        <taxon>Basidiomycota</taxon>
        <taxon>Agaricomycotina</taxon>
        <taxon>Agaricomycetes</taxon>
        <taxon>Agaricomycetidae</taxon>
        <taxon>Boletales</taxon>
        <taxon>Sclerodermatineae</taxon>
        <taxon>Sclerodermataceae</taxon>
        <taxon>Scleroderma</taxon>
    </lineage>
</organism>
<keyword evidence="1" id="KW-0812">Transmembrane</keyword>
<dbReference type="HOGENOM" id="CLU_052211_0_0_1"/>
<proteinExistence type="predicted"/>
<protein>
    <recommendedName>
        <fullName evidence="4">F-box domain-containing protein</fullName>
    </recommendedName>
</protein>
<dbReference type="InParanoid" id="A0A0C3DQM3"/>
<evidence type="ECO:0000313" key="3">
    <source>
        <dbReference type="Proteomes" id="UP000053989"/>
    </source>
</evidence>
<evidence type="ECO:0000313" key="2">
    <source>
        <dbReference type="EMBL" id="KIM58296.1"/>
    </source>
</evidence>
<sequence>MQIQTCVIWSLLNELLILIATYLLQESLRTLTQVCSLFQEVATPPFFRLLHFVLPHESTFFYIEHTMLEALSVWRCTKAFIMPDSVWFSVTEVTTDHHLNALSAFFKSLQGYDPIPRVHLQLPRAPRQPTTSFNCPLNCILASGCKDFHCHNVQQTYRVPQTYLKSSCFTRAPSCDSKLEVLEITSSIFYSLMVIPFTITTLHNSPITRLTLMNTPFTTVQWSTFLTHLSLLHLFSLEVDGSCPTHSLVNFLAHHNVTRLTFSRGHPTVPCSSHALACLPLLSLECLDGPPACIHSLASLAKLTTLETLTVHIY</sequence>
<name>A0A0C3DQM3_9AGAM</name>
<dbReference type="AlphaFoldDB" id="A0A0C3DQM3"/>
<reference evidence="2 3" key="1">
    <citation type="submission" date="2014-04" db="EMBL/GenBank/DDBJ databases">
        <authorList>
            <consortium name="DOE Joint Genome Institute"/>
            <person name="Kuo A."/>
            <person name="Kohler A."/>
            <person name="Nagy L.G."/>
            <person name="Floudas D."/>
            <person name="Copeland A."/>
            <person name="Barry K.W."/>
            <person name="Cichocki N."/>
            <person name="Veneault-Fourrey C."/>
            <person name="LaButti K."/>
            <person name="Lindquist E.A."/>
            <person name="Lipzen A."/>
            <person name="Lundell T."/>
            <person name="Morin E."/>
            <person name="Murat C."/>
            <person name="Sun H."/>
            <person name="Tunlid A."/>
            <person name="Henrissat B."/>
            <person name="Grigoriev I.V."/>
            <person name="Hibbett D.S."/>
            <person name="Martin F."/>
            <person name="Nordberg H.P."/>
            <person name="Cantor M.N."/>
            <person name="Hua S.X."/>
        </authorList>
    </citation>
    <scope>NUCLEOTIDE SEQUENCE [LARGE SCALE GENOMIC DNA]</scope>
    <source>
        <strain evidence="2 3">Foug A</strain>
    </source>
</reference>